<feature type="domain" description="DUF1232" evidence="5">
    <location>
        <begin position="55"/>
        <end position="91"/>
    </location>
</feature>
<dbReference type="PIRSF" id="PIRSF031804">
    <property type="entry name" value="UCP031804"/>
    <property type="match status" value="1"/>
</dbReference>
<evidence type="ECO:0000256" key="3">
    <source>
        <dbReference type="ARBA" id="ARBA00022989"/>
    </source>
</evidence>
<keyword evidence="3" id="KW-1133">Transmembrane helix</keyword>
<reference evidence="6 7" key="1">
    <citation type="submission" date="2016-08" db="EMBL/GenBank/DDBJ databases">
        <authorList>
            <person name="Seilhamer J.J."/>
        </authorList>
    </citation>
    <scope>NUCLEOTIDE SEQUENCE [LARGE SCALE GENOMIC DNA]</scope>
    <source>
        <strain evidence="6 7">PH27A</strain>
    </source>
</reference>
<accession>A0A1E2VEF4</accession>
<dbReference type="InterPro" id="IPR010652">
    <property type="entry name" value="DUF1232"/>
</dbReference>
<evidence type="ECO:0000313" key="6">
    <source>
        <dbReference type="EMBL" id="ODC05252.1"/>
    </source>
</evidence>
<dbReference type="GO" id="GO:0012505">
    <property type="term" value="C:endomembrane system"/>
    <property type="evidence" value="ECO:0007669"/>
    <property type="project" value="UniProtKB-SubCell"/>
</dbReference>
<dbReference type="STRING" id="197479.BFW38_06575"/>
<keyword evidence="7" id="KW-1185">Reference proteome</keyword>
<gene>
    <name evidence="6" type="ORF">BFW38_06575</name>
</gene>
<organism evidence="6 7">
    <name type="scientific">Terasakiispira papahanaumokuakeensis</name>
    <dbReference type="NCBI Taxonomy" id="197479"/>
    <lineage>
        <taxon>Bacteria</taxon>
        <taxon>Pseudomonadati</taxon>
        <taxon>Pseudomonadota</taxon>
        <taxon>Gammaproteobacteria</taxon>
        <taxon>Oceanospirillales</taxon>
        <taxon>Terasakiispira</taxon>
    </lineage>
</organism>
<evidence type="ECO:0000256" key="4">
    <source>
        <dbReference type="ARBA" id="ARBA00023136"/>
    </source>
</evidence>
<evidence type="ECO:0000259" key="5">
    <source>
        <dbReference type="Pfam" id="PF06803"/>
    </source>
</evidence>
<dbReference type="InterPro" id="IPR016983">
    <property type="entry name" value="UCP031804"/>
</dbReference>
<dbReference type="Pfam" id="PF06803">
    <property type="entry name" value="DUF1232"/>
    <property type="match status" value="1"/>
</dbReference>
<sequence>MPPTQSLARHARDRRSKNRFWQKVKRHGVRAGRALLLNALTLYCAALDKETSRRARWTIYLALGYFIWPIDLLPDFLPGLGYTDDMGVLAWAMTQVALHIKPEHRNKAKQWIERWRRNRRDQGAGDD</sequence>
<evidence type="ECO:0000256" key="1">
    <source>
        <dbReference type="ARBA" id="ARBA00004127"/>
    </source>
</evidence>
<evidence type="ECO:0000313" key="7">
    <source>
        <dbReference type="Proteomes" id="UP000094291"/>
    </source>
</evidence>
<name>A0A1E2VEF4_9GAMM</name>
<comment type="caution">
    <text evidence="6">The sequence shown here is derived from an EMBL/GenBank/DDBJ whole genome shotgun (WGS) entry which is preliminary data.</text>
</comment>
<keyword evidence="2" id="KW-0812">Transmembrane</keyword>
<protein>
    <recommendedName>
        <fullName evidence="5">DUF1232 domain-containing protein</fullName>
    </recommendedName>
</protein>
<dbReference type="Proteomes" id="UP000094291">
    <property type="component" value="Unassembled WGS sequence"/>
</dbReference>
<comment type="subcellular location">
    <subcellularLocation>
        <location evidence="1">Endomembrane system</location>
        <topology evidence="1">Multi-pass membrane protein</topology>
    </subcellularLocation>
</comment>
<dbReference type="AlphaFoldDB" id="A0A1E2VEF4"/>
<proteinExistence type="predicted"/>
<evidence type="ECO:0000256" key="2">
    <source>
        <dbReference type="ARBA" id="ARBA00022692"/>
    </source>
</evidence>
<keyword evidence="4" id="KW-0472">Membrane</keyword>
<dbReference type="EMBL" id="MDTQ01000001">
    <property type="protein sequence ID" value="ODC05252.1"/>
    <property type="molecule type" value="Genomic_DNA"/>
</dbReference>